<dbReference type="AlphaFoldDB" id="A0A9P7B495"/>
<proteinExistence type="inferred from homology"/>
<comment type="subcellular location">
    <subcellularLocation>
        <location evidence="1">Membrane</location>
        <topology evidence="1">Multi-pass membrane protein</topology>
    </subcellularLocation>
</comment>
<evidence type="ECO:0000256" key="2">
    <source>
        <dbReference type="ARBA" id="ARBA00006175"/>
    </source>
</evidence>
<evidence type="ECO:0000256" key="3">
    <source>
        <dbReference type="ARBA" id="ARBA00022692"/>
    </source>
</evidence>
<feature type="transmembrane region" description="Helical" evidence="7">
    <location>
        <begin position="166"/>
        <end position="185"/>
    </location>
</feature>
<organism evidence="8 9">
    <name type="scientific">Rhodotorula mucilaginosa</name>
    <name type="common">Yeast</name>
    <name type="synonym">Rhodotorula rubra</name>
    <dbReference type="NCBI Taxonomy" id="5537"/>
    <lineage>
        <taxon>Eukaryota</taxon>
        <taxon>Fungi</taxon>
        <taxon>Dikarya</taxon>
        <taxon>Basidiomycota</taxon>
        <taxon>Pucciniomycotina</taxon>
        <taxon>Microbotryomycetes</taxon>
        <taxon>Sporidiobolales</taxon>
        <taxon>Sporidiobolaceae</taxon>
        <taxon>Rhodotorula</taxon>
    </lineage>
</organism>
<dbReference type="Gene3D" id="1.20.1080.10">
    <property type="entry name" value="Glycerol uptake facilitator protein"/>
    <property type="match status" value="1"/>
</dbReference>
<sequence length="398" mass="42500">MPTRGHPFSWQIKKPRYGSRGLAVKNHCVAALGEFVGTTLFLLFALSAANIAHLPSTSVTGITAAGQAGSTAQTSNTSNLLYIAFGFGISLTVTAWVFFRVSGGLFNPAITLGMLLVGALSPLRAAILAFVQLLGGIVGTAILDALTPGTLNVRTTLAPDMNISRGLFLEAAMTALLMLAILLLAAEKSRVTYQAPLPIGLALFISQLASVAATPVSAGYDVSLLPAHESQPARTFGPDVVLHTFENYTWIYFLGPALGATVAALFYRLIKFLEYETVLAKDVDGAEARHPKDRDIRVETGTERVEPKGGVPVEATGFGQGMLRSQDAYLENRPGPLADPSDLFKKMDHLQGMMTSILVHLEGENGVHELDRRLSGDTVAFRPTFNSITEKAEATRST</sequence>
<dbReference type="Pfam" id="PF00230">
    <property type="entry name" value="MIP"/>
    <property type="match status" value="1"/>
</dbReference>
<dbReference type="GO" id="GO:0005886">
    <property type="term" value="C:plasma membrane"/>
    <property type="evidence" value="ECO:0007669"/>
    <property type="project" value="TreeGrafter"/>
</dbReference>
<dbReference type="GO" id="GO:0015250">
    <property type="term" value="F:water channel activity"/>
    <property type="evidence" value="ECO:0007669"/>
    <property type="project" value="TreeGrafter"/>
</dbReference>
<dbReference type="OrthoDB" id="3222at2759"/>
<feature type="transmembrane region" description="Helical" evidence="7">
    <location>
        <begin position="80"/>
        <end position="99"/>
    </location>
</feature>
<dbReference type="InterPro" id="IPR023271">
    <property type="entry name" value="Aquaporin-like"/>
</dbReference>
<evidence type="ECO:0000313" key="9">
    <source>
        <dbReference type="Proteomes" id="UP000777482"/>
    </source>
</evidence>
<dbReference type="Proteomes" id="UP000777482">
    <property type="component" value="Unassembled WGS sequence"/>
</dbReference>
<dbReference type="EMBL" id="PUHQ01000077">
    <property type="protein sequence ID" value="KAG0657701.1"/>
    <property type="molecule type" value="Genomic_DNA"/>
</dbReference>
<evidence type="ECO:0000256" key="1">
    <source>
        <dbReference type="ARBA" id="ARBA00004141"/>
    </source>
</evidence>
<dbReference type="InterPro" id="IPR034294">
    <property type="entry name" value="Aquaporin_transptr"/>
</dbReference>
<keyword evidence="3 6" id="KW-0812">Transmembrane</keyword>
<accession>A0A9P7B495</accession>
<dbReference type="PANTHER" id="PTHR19139:SF199">
    <property type="entry name" value="MIP17260P"/>
    <property type="match status" value="1"/>
</dbReference>
<dbReference type="InterPro" id="IPR000425">
    <property type="entry name" value="MIP"/>
</dbReference>
<protein>
    <recommendedName>
        <fullName evidence="10">Aquaporin-like protein</fullName>
    </recommendedName>
</protein>
<comment type="caution">
    <text evidence="8">The sequence shown here is derived from an EMBL/GenBank/DDBJ whole genome shotgun (WGS) entry which is preliminary data.</text>
</comment>
<keyword evidence="5 7" id="KW-0472">Membrane</keyword>
<dbReference type="SUPFAM" id="SSF81338">
    <property type="entry name" value="Aquaporin-like"/>
    <property type="match status" value="1"/>
</dbReference>
<keyword evidence="6" id="KW-0813">Transport</keyword>
<feature type="transmembrane region" description="Helical" evidence="7">
    <location>
        <begin position="105"/>
        <end position="120"/>
    </location>
</feature>
<feature type="transmembrane region" description="Helical" evidence="7">
    <location>
        <begin position="250"/>
        <end position="270"/>
    </location>
</feature>
<name>A0A9P7B495_RHOMI</name>
<evidence type="ECO:0000256" key="4">
    <source>
        <dbReference type="ARBA" id="ARBA00022989"/>
    </source>
</evidence>
<dbReference type="PANTHER" id="PTHR19139">
    <property type="entry name" value="AQUAPORIN TRANSPORTER"/>
    <property type="match status" value="1"/>
</dbReference>
<gene>
    <name evidence="8" type="ORF">C6P46_006257</name>
</gene>
<dbReference type="PRINTS" id="PR00783">
    <property type="entry name" value="MINTRINSICP"/>
</dbReference>
<evidence type="ECO:0000313" key="8">
    <source>
        <dbReference type="EMBL" id="KAG0657701.1"/>
    </source>
</evidence>
<reference evidence="8 9" key="1">
    <citation type="submission" date="2020-11" db="EMBL/GenBank/DDBJ databases">
        <title>Kefir isolates.</title>
        <authorList>
            <person name="Marcisauskas S."/>
            <person name="Kim Y."/>
            <person name="Blasche S."/>
        </authorList>
    </citation>
    <scope>NUCLEOTIDE SEQUENCE [LARGE SCALE GENOMIC DNA]</scope>
    <source>
        <strain evidence="8 9">KR</strain>
    </source>
</reference>
<evidence type="ECO:0000256" key="7">
    <source>
        <dbReference type="SAM" id="Phobius"/>
    </source>
</evidence>
<feature type="transmembrane region" description="Helical" evidence="7">
    <location>
        <begin position="127"/>
        <end position="146"/>
    </location>
</feature>
<keyword evidence="4 7" id="KW-1133">Transmembrane helix</keyword>
<evidence type="ECO:0008006" key="10">
    <source>
        <dbReference type="Google" id="ProtNLM"/>
    </source>
</evidence>
<evidence type="ECO:0000256" key="6">
    <source>
        <dbReference type="RuleBase" id="RU000477"/>
    </source>
</evidence>
<keyword evidence="9" id="KW-1185">Reference proteome</keyword>
<evidence type="ECO:0000256" key="5">
    <source>
        <dbReference type="ARBA" id="ARBA00023136"/>
    </source>
</evidence>
<comment type="similarity">
    <text evidence="2 6">Belongs to the MIP/aquaporin (TC 1.A.8) family.</text>
</comment>
<feature type="transmembrane region" description="Helical" evidence="7">
    <location>
        <begin position="197"/>
        <end position="220"/>
    </location>
</feature>